<sequence>MLGQPIAAEVTPSASHLRRWACIYPYTISISGFTPHQYQLFDVELLRDELPNYEGDEDLITVHSHRYYLNSISELDELLAHLKIDPQLFDSPWTVDYPF</sequence>
<proteinExistence type="predicted"/>
<accession>A0ABS3TCQ9</accession>
<dbReference type="EMBL" id="JAGETX010000006">
    <property type="protein sequence ID" value="MBO3271447.1"/>
    <property type="molecule type" value="Genomic_DNA"/>
</dbReference>
<comment type="caution">
    <text evidence="1">The sequence shown here is derived from an EMBL/GenBank/DDBJ whole genome shotgun (WGS) entry which is preliminary data.</text>
</comment>
<gene>
    <name evidence="1" type="ORF">J4D97_12350</name>
</gene>
<reference evidence="1 2" key="1">
    <citation type="submission" date="2021-03" db="EMBL/GenBank/DDBJ databases">
        <authorList>
            <person name="Kim M.K."/>
        </authorList>
    </citation>
    <scope>NUCLEOTIDE SEQUENCE [LARGE SCALE GENOMIC DNA]</scope>
    <source>
        <strain evidence="1 2">BT507</strain>
    </source>
</reference>
<keyword evidence="2" id="KW-1185">Reference proteome</keyword>
<organism evidence="1 2">
    <name type="scientific">Hymenobacter defluvii</name>
    <dbReference type="NCBI Taxonomy" id="2054411"/>
    <lineage>
        <taxon>Bacteria</taxon>
        <taxon>Pseudomonadati</taxon>
        <taxon>Bacteroidota</taxon>
        <taxon>Cytophagia</taxon>
        <taxon>Cytophagales</taxon>
        <taxon>Hymenobacteraceae</taxon>
        <taxon>Hymenobacter</taxon>
    </lineage>
</organism>
<name>A0ABS3TCQ9_9BACT</name>
<protein>
    <submittedName>
        <fullName evidence="1">Uncharacterized protein</fullName>
    </submittedName>
</protein>
<dbReference type="RefSeq" id="WP_208307832.1">
    <property type="nucleotide sequence ID" value="NZ_JAGETX010000006.1"/>
</dbReference>
<evidence type="ECO:0000313" key="2">
    <source>
        <dbReference type="Proteomes" id="UP000670527"/>
    </source>
</evidence>
<evidence type="ECO:0000313" key="1">
    <source>
        <dbReference type="EMBL" id="MBO3271447.1"/>
    </source>
</evidence>
<dbReference type="Proteomes" id="UP000670527">
    <property type="component" value="Unassembled WGS sequence"/>
</dbReference>